<gene>
    <name evidence="2" type="ORF">NZH93_15790</name>
</gene>
<dbReference type="RefSeq" id="WP_259623818.1">
    <property type="nucleotide sequence ID" value="NZ_JANYMP010000006.1"/>
</dbReference>
<dbReference type="AlphaFoldDB" id="A0A9X3AF64"/>
<keyword evidence="3" id="KW-1185">Reference proteome</keyword>
<reference evidence="2" key="1">
    <citation type="submission" date="2022-08" db="EMBL/GenBank/DDBJ databases">
        <authorList>
            <person name="Tistechok S."/>
            <person name="Samborskyy M."/>
            <person name="Roman I."/>
        </authorList>
    </citation>
    <scope>NUCLEOTIDE SEQUENCE</scope>
    <source>
        <strain evidence="2">DSM 103496</strain>
    </source>
</reference>
<evidence type="ECO:0000313" key="2">
    <source>
        <dbReference type="EMBL" id="MCS7478322.1"/>
    </source>
</evidence>
<comment type="caution">
    <text evidence="2">The sequence shown here is derived from an EMBL/GenBank/DDBJ whole genome shotgun (WGS) entry which is preliminary data.</text>
</comment>
<feature type="transmembrane region" description="Helical" evidence="1">
    <location>
        <begin position="168"/>
        <end position="188"/>
    </location>
</feature>
<keyword evidence="1" id="KW-0472">Membrane</keyword>
<feature type="transmembrane region" description="Helical" evidence="1">
    <location>
        <begin position="39"/>
        <end position="60"/>
    </location>
</feature>
<dbReference type="Proteomes" id="UP001141259">
    <property type="component" value="Unassembled WGS sequence"/>
</dbReference>
<evidence type="ECO:0000313" key="3">
    <source>
        <dbReference type="Proteomes" id="UP001141259"/>
    </source>
</evidence>
<proteinExistence type="predicted"/>
<protein>
    <submittedName>
        <fullName evidence="2">DUF2567 domain-containing protein</fullName>
    </submittedName>
</protein>
<dbReference type="EMBL" id="JANYMP010000006">
    <property type="protein sequence ID" value="MCS7478322.1"/>
    <property type="molecule type" value="Genomic_DNA"/>
</dbReference>
<feature type="transmembrane region" description="Helical" evidence="1">
    <location>
        <begin position="119"/>
        <end position="136"/>
    </location>
</feature>
<accession>A0A9X3AF64</accession>
<evidence type="ECO:0000256" key="1">
    <source>
        <dbReference type="SAM" id="Phobius"/>
    </source>
</evidence>
<organism evidence="2 3">
    <name type="scientific">Umezawaea endophytica</name>
    <dbReference type="NCBI Taxonomy" id="1654476"/>
    <lineage>
        <taxon>Bacteria</taxon>
        <taxon>Bacillati</taxon>
        <taxon>Actinomycetota</taxon>
        <taxon>Actinomycetes</taxon>
        <taxon>Pseudonocardiales</taxon>
        <taxon>Pseudonocardiaceae</taxon>
        <taxon>Umezawaea</taxon>
    </lineage>
</organism>
<keyword evidence="1" id="KW-0812">Transmembrane</keyword>
<feature type="transmembrane region" description="Helical" evidence="1">
    <location>
        <begin position="90"/>
        <end position="112"/>
    </location>
</feature>
<sequence length="199" mass="21160">MVEQPVDDRAVPVRIPPVLPQWVLDFHPRRPRVVVKRDLLPAVCLAGALSALALPLGWLWSRLAPGQNKVVQDGAQLIPVGGESYHALDALMVFVLLGLGAGLLTGIAVWLLRERRGPVIMLAAVLGSALAAYLGQKTGVGMAADHYAPTGEFAVGDTIMTAPALQTWWGVVAWPMATALAYGCLAAWNGMDDLGRRLG</sequence>
<keyword evidence="1" id="KW-1133">Transmembrane helix</keyword>
<name>A0A9X3AF64_9PSEU</name>